<proteinExistence type="predicted"/>
<dbReference type="SUPFAM" id="SSF53448">
    <property type="entry name" value="Nucleotide-diphospho-sugar transferases"/>
    <property type="match status" value="1"/>
</dbReference>
<gene>
    <name evidence="2" type="ORF">DA075_14535</name>
</gene>
<evidence type="ECO:0000313" key="3">
    <source>
        <dbReference type="Proteomes" id="UP000244755"/>
    </source>
</evidence>
<evidence type="ECO:0000259" key="1">
    <source>
        <dbReference type="Pfam" id="PF00535"/>
    </source>
</evidence>
<dbReference type="CDD" id="cd00761">
    <property type="entry name" value="Glyco_tranf_GTA_type"/>
    <property type="match status" value="1"/>
</dbReference>
<dbReference type="OrthoDB" id="5291101at2"/>
<dbReference type="Proteomes" id="UP000244755">
    <property type="component" value="Chromosome 1"/>
</dbReference>
<dbReference type="InterPro" id="IPR050834">
    <property type="entry name" value="Glycosyltransf_2"/>
</dbReference>
<protein>
    <submittedName>
        <fullName evidence="2">Glycosyltransferase family 2 protein</fullName>
    </submittedName>
</protein>
<dbReference type="Pfam" id="PF00535">
    <property type="entry name" value="Glycos_transf_2"/>
    <property type="match status" value="1"/>
</dbReference>
<name>A0A2R4WKB8_9HYPH</name>
<dbReference type="GO" id="GO:0016740">
    <property type="term" value="F:transferase activity"/>
    <property type="evidence" value="ECO:0007669"/>
    <property type="project" value="UniProtKB-KW"/>
</dbReference>
<dbReference type="EMBL" id="CP028843">
    <property type="protein sequence ID" value="AWB21993.1"/>
    <property type="molecule type" value="Genomic_DNA"/>
</dbReference>
<dbReference type="PANTHER" id="PTHR43685:SF11">
    <property type="entry name" value="GLYCOSYLTRANSFERASE TAGX-RELATED"/>
    <property type="match status" value="1"/>
</dbReference>
<keyword evidence="3" id="KW-1185">Reference proteome</keyword>
<dbReference type="InterPro" id="IPR029044">
    <property type="entry name" value="Nucleotide-diphossugar_trans"/>
</dbReference>
<dbReference type="PANTHER" id="PTHR43685">
    <property type="entry name" value="GLYCOSYLTRANSFERASE"/>
    <property type="match status" value="1"/>
</dbReference>
<evidence type="ECO:0000313" key="2">
    <source>
        <dbReference type="EMBL" id="AWB21993.1"/>
    </source>
</evidence>
<sequence length="361" mass="40252">MRPKPATETCTRGRGADMPSVDVIIPCYRYADFLAESVGSVLATENCDVRVLILDDASPDHTPEVADALCRADSRVEYVRHATNRGHIATYNEGLAWARAECLLLLSADDFVTPGALARAAHLMQARPELSLVYGPYLSVEEGKPRPEMPPADLDAAHTIYDTRQFFALNRFINPIHTSTAVVRTAIQHRVGGYRAELTHSGDQEMWLRLALHGSVARIDRPQGVWRQHGSNMSSYYYEQMRRDIDQRRLMFDTVFGYPEAAPVADMAAPMRLGLAMAAVRHASQPFDRGDVAGARDMMKHAAGISPAVRRTRLWWLQRAKLAMGPRAWQAVRPIVTKRLGLSLGRFVAPIERPDAVQDAR</sequence>
<reference evidence="2 3" key="1">
    <citation type="submission" date="2018-04" db="EMBL/GenBank/DDBJ databases">
        <title>Methylobacterium sp. PR1016A genome.</title>
        <authorList>
            <person name="Park W."/>
        </authorList>
    </citation>
    <scope>NUCLEOTIDE SEQUENCE [LARGE SCALE GENOMIC DNA]</scope>
    <source>
        <strain evidence="2 3">PR1016A</strain>
    </source>
</reference>
<dbReference type="InterPro" id="IPR001173">
    <property type="entry name" value="Glyco_trans_2-like"/>
</dbReference>
<dbReference type="Gene3D" id="3.90.550.10">
    <property type="entry name" value="Spore Coat Polysaccharide Biosynthesis Protein SpsA, Chain A"/>
    <property type="match status" value="1"/>
</dbReference>
<dbReference type="AlphaFoldDB" id="A0A2R4WKB8"/>
<dbReference type="KEGG" id="mee:DA075_14535"/>
<feature type="domain" description="Glycosyltransferase 2-like" evidence="1">
    <location>
        <begin position="23"/>
        <end position="156"/>
    </location>
</feature>
<keyword evidence="2" id="KW-0808">Transferase</keyword>
<accession>A0A2R4WKB8</accession>
<organism evidence="2 3">
    <name type="scientific">Methylobacterium currus</name>
    <dbReference type="NCBI Taxonomy" id="2051553"/>
    <lineage>
        <taxon>Bacteria</taxon>
        <taxon>Pseudomonadati</taxon>
        <taxon>Pseudomonadota</taxon>
        <taxon>Alphaproteobacteria</taxon>
        <taxon>Hyphomicrobiales</taxon>
        <taxon>Methylobacteriaceae</taxon>
        <taxon>Methylobacterium</taxon>
    </lineage>
</organism>